<dbReference type="InterPro" id="IPR001537">
    <property type="entry name" value="SpoU_MeTrfase"/>
</dbReference>
<evidence type="ECO:0000256" key="6">
    <source>
        <dbReference type="ARBA" id="ARBA00022884"/>
    </source>
</evidence>
<dbReference type="AlphaFoldDB" id="A0A1F5UU96"/>
<dbReference type="InterPro" id="IPR033671">
    <property type="entry name" value="TrmH"/>
</dbReference>
<dbReference type="InterPro" id="IPR029028">
    <property type="entry name" value="Alpha/beta_knot_MTases"/>
</dbReference>
<proteinExistence type="predicted"/>
<dbReference type="STRING" id="1817864.A2Z21_00965"/>
<evidence type="ECO:0000313" key="9">
    <source>
        <dbReference type="Proteomes" id="UP000179157"/>
    </source>
</evidence>
<dbReference type="GO" id="GO:0002938">
    <property type="term" value="P:tRNA guanine ribose methylation"/>
    <property type="evidence" value="ECO:0007669"/>
    <property type="project" value="TreeGrafter"/>
</dbReference>
<keyword evidence="6" id="KW-0694">RNA-binding</keyword>
<organism evidence="8 9">
    <name type="scientific">Fraserbacteria sp. (strain RBG_16_55_9)</name>
    <dbReference type="NCBI Taxonomy" id="1817864"/>
    <lineage>
        <taxon>Bacteria</taxon>
        <taxon>Candidatus Fraseribacteriota</taxon>
    </lineage>
</organism>
<keyword evidence="4" id="KW-0949">S-adenosyl-L-methionine</keyword>
<dbReference type="EMBL" id="MFGX01000073">
    <property type="protein sequence ID" value="OGF54728.1"/>
    <property type="molecule type" value="Genomic_DNA"/>
</dbReference>
<comment type="caution">
    <text evidence="8">The sequence shown here is derived from an EMBL/GenBank/DDBJ whole genome shotgun (WGS) entry which is preliminary data.</text>
</comment>
<evidence type="ECO:0000259" key="7">
    <source>
        <dbReference type="Pfam" id="PF00588"/>
    </source>
</evidence>
<evidence type="ECO:0000256" key="4">
    <source>
        <dbReference type="ARBA" id="ARBA00022691"/>
    </source>
</evidence>
<dbReference type="Proteomes" id="UP000179157">
    <property type="component" value="Unassembled WGS sequence"/>
</dbReference>
<evidence type="ECO:0000256" key="5">
    <source>
        <dbReference type="ARBA" id="ARBA00022694"/>
    </source>
</evidence>
<reference evidence="8 9" key="1">
    <citation type="journal article" date="2016" name="Nat. Commun.">
        <title>Thousands of microbial genomes shed light on interconnected biogeochemical processes in an aquifer system.</title>
        <authorList>
            <person name="Anantharaman K."/>
            <person name="Brown C.T."/>
            <person name="Hug L.A."/>
            <person name="Sharon I."/>
            <person name="Castelle C.J."/>
            <person name="Probst A.J."/>
            <person name="Thomas B.C."/>
            <person name="Singh A."/>
            <person name="Wilkins M.J."/>
            <person name="Karaoz U."/>
            <person name="Brodie E.L."/>
            <person name="Williams K.H."/>
            <person name="Hubbard S.S."/>
            <person name="Banfield J.F."/>
        </authorList>
    </citation>
    <scope>NUCLEOTIDE SEQUENCE [LARGE SCALE GENOMIC DNA]</scope>
    <source>
        <strain evidence="9">RBG_16_55_9</strain>
    </source>
</reference>
<evidence type="ECO:0000256" key="2">
    <source>
        <dbReference type="ARBA" id="ARBA00022603"/>
    </source>
</evidence>
<keyword evidence="5" id="KW-0819">tRNA processing</keyword>
<gene>
    <name evidence="8" type="ORF">A2Z21_00965</name>
</gene>
<keyword evidence="1" id="KW-0820">tRNA-binding</keyword>
<evidence type="ECO:0000313" key="8">
    <source>
        <dbReference type="EMBL" id="OGF54728.1"/>
    </source>
</evidence>
<keyword evidence="3" id="KW-0808">Transferase</keyword>
<dbReference type="InterPro" id="IPR029026">
    <property type="entry name" value="tRNA_m1G_MTases_N"/>
</dbReference>
<dbReference type="PANTHER" id="PTHR43453:SF1">
    <property type="entry name" value="TRNA_RRNA METHYLTRANSFERASE SPOU TYPE DOMAIN-CONTAINING PROTEIN"/>
    <property type="match status" value="1"/>
</dbReference>
<dbReference type="GO" id="GO:0008173">
    <property type="term" value="F:RNA methyltransferase activity"/>
    <property type="evidence" value="ECO:0007669"/>
    <property type="project" value="InterPro"/>
</dbReference>
<dbReference type="Gene3D" id="3.40.1280.10">
    <property type="match status" value="1"/>
</dbReference>
<dbReference type="SUPFAM" id="SSF75217">
    <property type="entry name" value="alpha/beta knot"/>
    <property type="match status" value="1"/>
</dbReference>
<name>A0A1F5UU96_FRAXR</name>
<keyword evidence="2" id="KW-0489">Methyltransferase</keyword>
<accession>A0A1F5UU96</accession>
<dbReference type="Pfam" id="PF00588">
    <property type="entry name" value="SpoU_methylase"/>
    <property type="match status" value="1"/>
</dbReference>
<evidence type="ECO:0000256" key="3">
    <source>
        <dbReference type="ARBA" id="ARBA00022679"/>
    </source>
</evidence>
<protein>
    <recommendedName>
        <fullName evidence="7">tRNA/rRNA methyltransferase SpoU type domain-containing protein</fullName>
    </recommendedName>
</protein>
<evidence type="ECO:0000256" key="1">
    <source>
        <dbReference type="ARBA" id="ARBA00022555"/>
    </source>
</evidence>
<dbReference type="PANTHER" id="PTHR43453">
    <property type="entry name" value="RRNA METHYLASE-LIKE"/>
    <property type="match status" value="1"/>
</dbReference>
<dbReference type="GO" id="GO:0000049">
    <property type="term" value="F:tRNA binding"/>
    <property type="evidence" value="ECO:0007669"/>
    <property type="project" value="UniProtKB-KW"/>
</dbReference>
<feature type="domain" description="tRNA/rRNA methyltransferase SpoU type" evidence="7">
    <location>
        <begin position="28"/>
        <end position="171"/>
    </location>
</feature>
<sequence length="179" mass="19928">MVKKLRPRELRKRTPTPEEVEEIPRQPLLFVLDNVLDTFNVGALFRLADAVAVKRVYLCDQTPTPPNHRIHRSAVGTEAWVPWEYRSNTASLITELRELDPKLKIIAVEQYPGSVSYDQLKISLPAAIIVGHETRGISPEVLALADVIVELPMLGVTRSLNVVASAAVVVYKLLEGTDL</sequence>